<evidence type="ECO:0000256" key="6">
    <source>
        <dbReference type="ARBA" id="ARBA00023136"/>
    </source>
</evidence>
<dbReference type="Proteomes" id="UP001597400">
    <property type="component" value="Unassembled WGS sequence"/>
</dbReference>
<comment type="similarity">
    <text evidence="2">Belongs to the outer membrane factor (OMF) (TC 1.B.17) family.</text>
</comment>
<evidence type="ECO:0000256" key="2">
    <source>
        <dbReference type="ARBA" id="ARBA00007613"/>
    </source>
</evidence>
<comment type="caution">
    <text evidence="9">The sequence shown here is derived from an EMBL/GenBank/DDBJ whole genome shotgun (WGS) entry which is preliminary data.</text>
</comment>
<sequence length="492" mass="52279">MNVSKVRSAGDARRPVCAALLLVLAGTALSPDRALAAVPTPPTPAATDLPAPVGDPMRIDPAADPVLALGRTNGSEDVFRTMIGRAVREAPSSAEATAERDAAVAARGQARAGLFPYVDVSGTSYRAIARNFSNDINNIVERSRAAGRTDTTVNIQQTVLDFGATSIRIAAAGARLRAAAAGIDASADQVALGAIGAWYDVFVYRALVRLGAAFAQSQRDLRVAVEQRVKEGVSAPGDVARVESYIASADVRLAGYRRSQANAEARFTELLREPPPAQLPRAPLLDRTELSRDYVGKAALSTPTVRLVTAQADAARQDARAARADTLPVLTAGVQAGRYGVLENPDDYDVRGVMTIRKRFFGGVDARADQVRAQANVAEARAARAREEAARDATIAWSDVQALVDQAKAFQESYIAARRSRDVLFERFRVSRGSLFDVLGAEDSFFLTASAYIQGVGELDAARYVLLSRTGRLLDALAIPPAPTTPGRGTPR</sequence>
<keyword evidence="6" id="KW-0472">Membrane</keyword>
<evidence type="ECO:0000313" key="10">
    <source>
        <dbReference type="Proteomes" id="UP001597400"/>
    </source>
</evidence>
<proteinExistence type="inferred from homology"/>
<dbReference type="RefSeq" id="WP_380929692.1">
    <property type="nucleotide sequence ID" value="NZ_JBHUGS010000002.1"/>
</dbReference>
<dbReference type="Gene3D" id="1.20.1600.10">
    <property type="entry name" value="Outer membrane efflux proteins (OEP)"/>
    <property type="match status" value="1"/>
</dbReference>
<keyword evidence="3" id="KW-0813">Transport</keyword>
<evidence type="ECO:0000256" key="3">
    <source>
        <dbReference type="ARBA" id="ARBA00022448"/>
    </source>
</evidence>
<reference evidence="10" key="1">
    <citation type="journal article" date="2019" name="Int. J. Syst. Evol. Microbiol.">
        <title>The Global Catalogue of Microorganisms (GCM) 10K type strain sequencing project: providing services to taxonomists for standard genome sequencing and annotation.</title>
        <authorList>
            <consortium name="The Broad Institute Genomics Platform"/>
            <consortium name="The Broad Institute Genome Sequencing Center for Infectious Disease"/>
            <person name="Wu L."/>
            <person name="Ma J."/>
        </authorList>
    </citation>
    <scope>NUCLEOTIDE SEQUENCE [LARGE SCALE GENOMIC DNA]</scope>
    <source>
        <strain evidence="10">CGMCC 1.12702</strain>
    </source>
</reference>
<dbReference type="PANTHER" id="PTHR30026">
    <property type="entry name" value="OUTER MEMBRANE PROTEIN TOLC"/>
    <property type="match status" value="1"/>
</dbReference>
<keyword evidence="4" id="KW-1134">Transmembrane beta strand</keyword>
<keyword evidence="8" id="KW-0732">Signal</keyword>
<keyword evidence="7" id="KW-0998">Cell outer membrane</keyword>
<protein>
    <submittedName>
        <fullName evidence="9">TolC family protein</fullName>
    </submittedName>
</protein>
<keyword evidence="5" id="KW-0812">Transmembrane</keyword>
<organism evidence="9 10">
    <name type="scientific">Sphingomonas arantia</name>
    <dbReference type="NCBI Taxonomy" id="1460676"/>
    <lineage>
        <taxon>Bacteria</taxon>
        <taxon>Pseudomonadati</taxon>
        <taxon>Pseudomonadota</taxon>
        <taxon>Alphaproteobacteria</taxon>
        <taxon>Sphingomonadales</taxon>
        <taxon>Sphingomonadaceae</taxon>
        <taxon>Sphingomonas</taxon>
    </lineage>
</organism>
<evidence type="ECO:0000256" key="8">
    <source>
        <dbReference type="SAM" id="SignalP"/>
    </source>
</evidence>
<evidence type="ECO:0000256" key="4">
    <source>
        <dbReference type="ARBA" id="ARBA00022452"/>
    </source>
</evidence>
<keyword evidence="10" id="KW-1185">Reference proteome</keyword>
<evidence type="ECO:0000313" key="9">
    <source>
        <dbReference type="EMBL" id="MFD1951198.1"/>
    </source>
</evidence>
<dbReference type="SUPFAM" id="SSF56954">
    <property type="entry name" value="Outer membrane efflux proteins (OEP)"/>
    <property type="match status" value="1"/>
</dbReference>
<feature type="chain" id="PRO_5045458370" evidence="8">
    <location>
        <begin position="37"/>
        <end position="492"/>
    </location>
</feature>
<comment type="subcellular location">
    <subcellularLocation>
        <location evidence="1">Cell outer membrane</location>
    </subcellularLocation>
</comment>
<evidence type="ECO:0000256" key="5">
    <source>
        <dbReference type="ARBA" id="ARBA00022692"/>
    </source>
</evidence>
<dbReference type="EMBL" id="JBHUGS010000002">
    <property type="protein sequence ID" value="MFD1951198.1"/>
    <property type="molecule type" value="Genomic_DNA"/>
</dbReference>
<name>A0ABW4TYP9_9SPHN</name>
<dbReference type="PANTHER" id="PTHR30026:SF20">
    <property type="entry name" value="OUTER MEMBRANE PROTEIN TOLC"/>
    <property type="match status" value="1"/>
</dbReference>
<evidence type="ECO:0000256" key="7">
    <source>
        <dbReference type="ARBA" id="ARBA00023237"/>
    </source>
</evidence>
<feature type="signal peptide" evidence="8">
    <location>
        <begin position="1"/>
        <end position="36"/>
    </location>
</feature>
<gene>
    <name evidence="9" type="ORF">ACFSGX_10525</name>
</gene>
<dbReference type="InterPro" id="IPR051906">
    <property type="entry name" value="TolC-like"/>
</dbReference>
<accession>A0ABW4TYP9</accession>
<evidence type="ECO:0000256" key="1">
    <source>
        <dbReference type="ARBA" id="ARBA00004442"/>
    </source>
</evidence>
<dbReference type="InterPro" id="IPR003423">
    <property type="entry name" value="OMP_efflux"/>
</dbReference>
<dbReference type="Pfam" id="PF02321">
    <property type="entry name" value="OEP"/>
    <property type="match status" value="2"/>
</dbReference>